<organism evidence="2">
    <name type="scientific">Darwinula stevensoni</name>
    <dbReference type="NCBI Taxonomy" id="69355"/>
    <lineage>
        <taxon>Eukaryota</taxon>
        <taxon>Metazoa</taxon>
        <taxon>Ecdysozoa</taxon>
        <taxon>Arthropoda</taxon>
        <taxon>Crustacea</taxon>
        <taxon>Oligostraca</taxon>
        <taxon>Ostracoda</taxon>
        <taxon>Podocopa</taxon>
        <taxon>Podocopida</taxon>
        <taxon>Darwinulocopina</taxon>
        <taxon>Darwinuloidea</taxon>
        <taxon>Darwinulidae</taxon>
        <taxon>Darwinula</taxon>
    </lineage>
</organism>
<name>A0A7R8WZJ6_9CRUS</name>
<keyword evidence="3" id="KW-1185">Reference proteome</keyword>
<reference evidence="2" key="1">
    <citation type="submission" date="2020-11" db="EMBL/GenBank/DDBJ databases">
        <authorList>
            <person name="Tran Van P."/>
        </authorList>
    </citation>
    <scope>NUCLEOTIDE SEQUENCE</scope>
</reference>
<sequence>MTALRYLRKIDAVCGTLNPKLWTEEEENRLSRQWHDPLQLTLSSDVVDFNLIPSLPLCDKRVLKDPTAFDQEWKRTPELLNCMTGKPLSEWLPEDRKRRSQQLQTWLQSRTSDSNVETLPIYDHRPKNKKFMKGRTLPTPLKYFSEKVEGPSLEQTQESHQRRGSHANCRELACFLLQCLLPLLLLLPPFLVVISQIPEWENLLSENWLISLQSHTQSHFSVTNPVPTVKINSKPSNPETGSILVKQLYTTTTDPLQFWGVPQKPVQEVFIHHWQTKGKMQLPRTKSFPRQDFAPLYDGTTSLPDMQPRPYEGLPALITKKHPFNSPFMKSWGYVFKHTGEYSKDEMDESYDEAIEPSLPLQSHICPIQGIEEKLLHIQDDE</sequence>
<keyword evidence="1" id="KW-0472">Membrane</keyword>
<evidence type="ECO:0000256" key="1">
    <source>
        <dbReference type="SAM" id="Phobius"/>
    </source>
</evidence>
<dbReference type="Proteomes" id="UP000677054">
    <property type="component" value="Unassembled WGS sequence"/>
</dbReference>
<dbReference type="EMBL" id="CAJPEV010000073">
    <property type="protein sequence ID" value="CAG0880089.1"/>
    <property type="molecule type" value="Genomic_DNA"/>
</dbReference>
<proteinExistence type="predicted"/>
<feature type="transmembrane region" description="Helical" evidence="1">
    <location>
        <begin position="172"/>
        <end position="194"/>
    </location>
</feature>
<dbReference type="AlphaFoldDB" id="A0A7R8WZJ6"/>
<keyword evidence="1" id="KW-1133">Transmembrane helix</keyword>
<accession>A0A7R8WZJ6</accession>
<protein>
    <submittedName>
        <fullName evidence="2">Uncharacterized protein</fullName>
    </submittedName>
</protein>
<evidence type="ECO:0000313" key="3">
    <source>
        <dbReference type="Proteomes" id="UP000677054"/>
    </source>
</evidence>
<evidence type="ECO:0000313" key="2">
    <source>
        <dbReference type="EMBL" id="CAD7240898.1"/>
    </source>
</evidence>
<gene>
    <name evidence="2" type="ORF">DSTB1V02_LOCUS900</name>
</gene>
<dbReference type="EMBL" id="LR899590">
    <property type="protein sequence ID" value="CAD7240898.1"/>
    <property type="molecule type" value="Genomic_DNA"/>
</dbReference>
<keyword evidence="1" id="KW-0812">Transmembrane</keyword>